<protein>
    <submittedName>
        <fullName evidence="1">Uncharacterized protein</fullName>
    </submittedName>
</protein>
<evidence type="ECO:0000313" key="2">
    <source>
        <dbReference type="EMBL" id="KAL3871415.1"/>
    </source>
</evidence>
<evidence type="ECO:0000313" key="1">
    <source>
        <dbReference type="EMBL" id="KAL3871381.1"/>
    </source>
</evidence>
<comment type="caution">
    <text evidence="1">The sequence shown here is derived from an EMBL/GenBank/DDBJ whole genome shotgun (WGS) entry which is preliminary data.</text>
</comment>
<gene>
    <name evidence="1" type="ORF">ACJMK2_039386</name>
    <name evidence="2" type="ORF">ACJMK2_039415</name>
</gene>
<keyword evidence="3" id="KW-1185">Reference proteome</keyword>
<proteinExistence type="predicted"/>
<name>A0ABD3WCP5_SINWO</name>
<evidence type="ECO:0000313" key="3">
    <source>
        <dbReference type="Proteomes" id="UP001634394"/>
    </source>
</evidence>
<dbReference type="Gene3D" id="2.60.120.620">
    <property type="entry name" value="q2cbj1_9rhob like domain"/>
    <property type="match status" value="1"/>
</dbReference>
<reference evidence="1 3" key="1">
    <citation type="submission" date="2024-11" db="EMBL/GenBank/DDBJ databases">
        <title>Chromosome-level genome assembly of the freshwater bivalve Anodonta woodiana.</title>
        <authorList>
            <person name="Chen X."/>
        </authorList>
    </citation>
    <scope>NUCLEOTIDE SEQUENCE [LARGE SCALE GENOMIC DNA]</scope>
    <source>
        <strain evidence="1">MN2024</strain>
        <tissue evidence="1">Gills</tissue>
    </source>
</reference>
<dbReference type="SUPFAM" id="SSF51197">
    <property type="entry name" value="Clavaminate synthase-like"/>
    <property type="match status" value="1"/>
</dbReference>
<dbReference type="Proteomes" id="UP001634394">
    <property type="component" value="Unassembled WGS sequence"/>
</dbReference>
<dbReference type="AlphaFoldDB" id="A0ABD3WCP5"/>
<accession>A0ABD3WCP5</accession>
<dbReference type="EMBL" id="JBJQND010000007">
    <property type="protein sequence ID" value="KAL3871415.1"/>
    <property type="molecule type" value="Genomic_DNA"/>
</dbReference>
<dbReference type="EMBL" id="JBJQND010000007">
    <property type="protein sequence ID" value="KAL3871381.1"/>
    <property type="molecule type" value="Genomic_DNA"/>
</dbReference>
<feature type="non-terminal residue" evidence="1">
    <location>
        <position position="1"/>
    </location>
</feature>
<sequence>ILPGSHKYGQIDYKFGTILAEVDLERVEATKQHTSLVYVEMNPGNYTLHILLNLDAVFFNCNSLHSSGPNKIHWRRWVFLSAYNKATNNPVSNDAIRKCTVLTDITGKEFITPGTNSCIIKPPEEQP</sequence>
<organism evidence="1 3">
    <name type="scientific">Sinanodonta woodiana</name>
    <name type="common">Chinese pond mussel</name>
    <name type="synonym">Anodonta woodiana</name>
    <dbReference type="NCBI Taxonomy" id="1069815"/>
    <lineage>
        <taxon>Eukaryota</taxon>
        <taxon>Metazoa</taxon>
        <taxon>Spiralia</taxon>
        <taxon>Lophotrochozoa</taxon>
        <taxon>Mollusca</taxon>
        <taxon>Bivalvia</taxon>
        <taxon>Autobranchia</taxon>
        <taxon>Heteroconchia</taxon>
        <taxon>Palaeoheterodonta</taxon>
        <taxon>Unionida</taxon>
        <taxon>Unionoidea</taxon>
        <taxon>Unionidae</taxon>
        <taxon>Unioninae</taxon>
        <taxon>Sinanodonta</taxon>
    </lineage>
</organism>